<reference evidence="2" key="1">
    <citation type="journal article" date="2021" name="Proc. Natl. Acad. Sci. U.S.A.">
        <title>A Catalog of Tens of Thousands of Viruses from Human Metagenomes Reveals Hidden Associations with Chronic Diseases.</title>
        <authorList>
            <person name="Tisza M.J."/>
            <person name="Buck C.B."/>
        </authorList>
    </citation>
    <scope>NUCLEOTIDE SEQUENCE</scope>
    <source>
        <strain evidence="2">Ct3R83</strain>
    </source>
</reference>
<keyword evidence="1" id="KW-0812">Transmembrane</keyword>
<proteinExistence type="predicted"/>
<keyword evidence="1" id="KW-1133">Transmembrane helix</keyword>
<accession>A0A8S5LQ00</accession>
<feature type="transmembrane region" description="Helical" evidence="1">
    <location>
        <begin position="7"/>
        <end position="24"/>
    </location>
</feature>
<evidence type="ECO:0000313" key="2">
    <source>
        <dbReference type="EMBL" id="DAD71927.1"/>
    </source>
</evidence>
<evidence type="ECO:0000256" key="1">
    <source>
        <dbReference type="SAM" id="Phobius"/>
    </source>
</evidence>
<organism evidence="2">
    <name type="scientific">Siphoviridae sp. ct3R83</name>
    <dbReference type="NCBI Taxonomy" id="2827559"/>
    <lineage>
        <taxon>Viruses</taxon>
        <taxon>Duplodnaviria</taxon>
        <taxon>Heunggongvirae</taxon>
        <taxon>Uroviricota</taxon>
        <taxon>Caudoviricetes</taxon>
    </lineage>
</organism>
<feature type="transmembrane region" description="Helical" evidence="1">
    <location>
        <begin position="30"/>
        <end position="46"/>
    </location>
</feature>
<dbReference type="EMBL" id="BK015889">
    <property type="protein sequence ID" value="DAD71927.1"/>
    <property type="molecule type" value="Genomic_DNA"/>
</dbReference>
<protein>
    <submittedName>
        <fullName evidence="2">Uncharacterized protein</fullName>
    </submittedName>
</protein>
<keyword evidence="1" id="KW-0472">Membrane</keyword>
<name>A0A8S5LQ00_9CAUD</name>
<sequence>MRFLNQIHTILLLVGLSFFIYGIFLIGEVYGYISTGIILCLLALYIDKTK</sequence>